<dbReference type="Proteomes" id="UP001164929">
    <property type="component" value="Chromosome 10"/>
</dbReference>
<name>A0AAD6MBM5_9ROSI</name>
<protein>
    <submittedName>
        <fullName evidence="2">Uncharacterized protein</fullName>
    </submittedName>
</protein>
<proteinExistence type="predicted"/>
<dbReference type="EMBL" id="JAQIZT010000010">
    <property type="protein sequence ID" value="KAJ6982541.1"/>
    <property type="molecule type" value="Genomic_DNA"/>
</dbReference>
<gene>
    <name evidence="2" type="ORF">NC653_025605</name>
</gene>
<comment type="caution">
    <text evidence="2">The sequence shown here is derived from an EMBL/GenBank/DDBJ whole genome shotgun (WGS) entry which is preliminary data.</text>
</comment>
<feature type="region of interest" description="Disordered" evidence="1">
    <location>
        <begin position="1"/>
        <end position="27"/>
    </location>
</feature>
<organism evidence="2 3">
    <name type="scientific">Populus alba x Populus x berolinensis</name>
    <dbReference type="NCBI Taxonomy" id="444605"/>
    <lineage>
        <taxon>Eukaryota</taxon>
        <taxon>Viridiplantae</taxon>
        <taxon>Streptophyta</taxon>
        <taxon>Embryophyta</taxon>
        <taxon>Tracheophyta</taxon>
        <taxon>Spermatophyta</taxon>
        <taxon>Magnoliopsida</taxon>
        <taxon>eudicotyledons</taxon>
        <taxon>Gunneridae</taxon>
        <taxon>Pentapetalae</taxon>
        <taxon>rosids</taxon>
        <taxon>fabids</taxon>
        <taxon>Malpighiales</taxon>
        <taxon>Salicaceae</taxon>
        <taxon>Saliceae</taxon>
        <taxon>Populus</taxon>
    </lineage>
</organism>
<accession>A0AAD6MBM5</accession>
<evidence type="ECO:0000313" key="3">
    <source>
        <dbReference type="Proteomes" id="UP001164929"/>
    </source>
</evidence>
<evidence type="ECO:0000256" key="1">
    <source>
        <dbReference type="SAM" id="MobiDB-lite"/>
    </source>
</evidence>
<evidence type="ECO:0000313" key="2">
    <source>
        <dbReference type="EMBL" id="KAJ6982541.1"/>
    </source>
</evidence>
<sequence length="67" mass="7729">MKLQNRTHHPLASTMGRLEQSKITDPQTRAHIQIYHHTCQDHGLRESDEKLQTSSLQQLTSLYNTAC</sequence>
<keyword evidence="3" id="KW-1185">Reference proteome</keyword>
<reference evidence="2" key="1">
    <citation type="journal article" date="2023" name="Mol. Ecol. Resour.">
        <title>Chromosome-level genome assembly of a triploid poplar Populus alba 'Berolinensis'.</title>
        <authorList>
            <person name="Chen S."/>
            <person name="Yu Y."/>
            <person name="Wang X."/>
            <person name="Wang S."/>
            <person name="Zhang T."/>
            <person name="Zhou Y."/>
            <person name="He R."/>
            <person name="Meng N."/>
            <person name="Wang Y."/>
            <person name="Liu W."/>
            <person name="Liu Z."/>
            <person name="Liu J."/>
            <person name="Guo Q."/>
            <person name="Huang H."/>
            <person name="Sederoff R.R."/>
            <person name="Wang G."/>
            <person name="Qu G."/>
            <person name="Chen S."/>
        </authorList>
    </citation>
    <scope>NUCLEOTIDE SEQUENCE</scope>
    <source>
        <strain evidence="2">SC-2020</strain>
    </source>
</reference>
<dbReference type="AlphaFoldDB" id="A0AAD6MBM5"/>